<dbReference type="Gene3D" id="3.40.50.720">
    <property type="entry name" value="NAD(P)-binding Rossmann-like Domain"/>
    <property type="match status" value="2"/>
</dbReference>
<evidence type="ECO:0000313" key="6">
    <source>
        <dbReference type="EMBL" id="CCX07335.1"/>
    </source>
</evidence>
<proteinExistence type="inferred from homology"/>
<feature type="domain" description="THIF-type NAD/FAD binding fold" evidence="5">
    <location>
        <begin position="17"/>
        <end position="114"/>
    </location>
</feature>
<evidence type="ECO:0000313" key="7">
    <source>
        <dbReference type="Proteomes" id="UP000018144"/>
    </source>
</evidence>
<dbReference type="PANTHER" id="PTHR10953">
    <property type="entry name" value="UBIQUITIN-ACTIVATING ENZYME E1"/>
    <property type="match status" value="1"/>
</dbReference>
<dbReference type="InterPro" id="IPR035985">
    <property type="entry name" value="Ubiquitin-activating_enz"/>
</dbReference>
<name>U4KZY5_PYROM</name>
<keyword evidence="7" id="KW-1185">Reference proteome</keyword>
<sequence>MACTTPNGAPSSKEKKYDRQLRLWGANGQNKLEAAHIALFGASATGCEILKNLVLPSVGKFTIIDDKIVTEADLGTNFFLDEESVGKSRAERTAALLEELNPDVKGAFMNDSLSNLLSSKPELFKPSTSPFTHIIVVSPFSTPDILQLSPEIPTFLVHSLGWSIVLRIMAPTRCIVETHPDSLADLRLFNPWEELTALAVEKTKGLDKRASEGGMDNYEHGHVPYVLLLLKYLDDWKAEHNGQYPSNYKEKNEFKAMLLDKMRTDVPGGSEENYEEAAAAIMKNLKQADISSDAKEVLEDPRCINPTADLENFWIITNAVRQFRDSPAQGAGLLPLSGGFPDMKAESKSYVELQNMYRTRAQRDAALVLENAQATLSKLGRDPESITLEEVSLFTKHSNFIRRINYRPLTCEYSLPCDDHHRRTVIDALNNWDTEESLIHDYIAIRAFQEYYSTIGRFPGAEDKGLKKDQEMLEAFAGDYLKTLDYIGGLADRTKNLVQEVVRAGGSELHVIASFAGGMVAQEIVKVITQQYIPVNNTVIFDGIQSKTAVFEF</sequence>
<dbReference type="UniPathway" id="UPA00885"/>
<dbReference type="InterPro" id="IPR030667">
    <property type="entry name" value="APP-BP1"/>
</dbReference>
<accession>U4KZY5</accession>
<dbReference type="OMA" id="KLITHQY"/>
<dbReference type="InterPro" id="IPR045886">
    <property type="entry name" value="ThiF/MoeB/HesA"/>
</dbReference>
<comment type="function">
    <text evidence="4">Regulatory subunit of the dimeric UBA3-ULA1 E1 enzyme.</text>
</comment>
<dbReference type="PIRSF" id="PIRSF039099">
    <property type="entry name" value="APP-BP1"/>
    <property type="match status" value="1"/>
</dbReference>
<organism evidence="6 7">
    <name type="scientific">Pyronema omphalodes (strain CBS 100304)</name>
    <name type="common">Pyronema confluens</name>
    <dbReference type="NCBI Taxonomy" id="1076935"/>
    <lineage>
        <taxon>Eukaryota</taxon>
        <taxon>Fungi</taxon>
        <taxon>Dikarya</taxon>
        <taxon>Ascomycota</taxon>
        <taxon>Pezizomycotina</taxon>
        <taxon>Pezizomycetes</taxon>
        <taxon>Pezizales</taxon>
        <taxon>Pyronemataceae</taxon>
        <taxon>Pyronema</taxon>
    </lineage>
</organism>
<dbReference type="OrthoDB" id="1708823at2759"/>
<evidence type="ECO:0000256" key="4">
    <source>
        <dbReference type="PIRNR" id="PIRNR039099"/>
    </source>
</evidence>
<reference evidence="6 7" key="1">
    <citation type="journal article" date="2013" name="PLoS Genet.">
        <title>The genome and development-dependent transcriptomes of Pyronema confluens: a window into fungal evolution.</title>
        <authorList>
            <person name="Traeger S."/>
            <person name="Altegoer F."/>
            <person name="Freitag M."/>
            <person name="Gabaldon T."/>
            <person name="Kempken F."/>
            <person name="Kumar A."/>
            <person name="Marcet-Houben M."/>
            <person name="Poggeler S."/>
            <person name="Stajich J.E."/>
            <person name="Nowrousian M."/>
        </authorList>
    </citation>
    <scope>NUCLEOTIDE SEQUENCE [LARGE SCALE GENOMIC DNA]</scope>
    <source>
        <strain evidence="7">CBS 100304</strain>
        <tissue evidence="6">Vegetative mycelium</tissue>
    </source>
</reference>
<keyword evidence="3 4" id="KW-0833">Ubl conjugation pathway</keyword>
<comment type="similarity">
    <text evidence="2 4">Belongs to the ubiquitin-activating E1 family. ULA1 subfamily.</text>
</comment>
<dbReference type="Pfam" id="PF00899">
    <property type="entry name" value="ThiF"/>
    <property type="match status" value="1"/>
</dbReference>
<dbReference type="Proteomes" id="UP000018144">
    <property type="component" value="Unassembled WGS sequence"/>
</dbReference>
<evidence type="ECO:0000256" key="3">
    <source>
        <dbReference type="ARBA" id="ARBA00022786"/>
    </source>
</evidence>
<dbReference type="SUPFAM" id="SSF69572">
    <property type="entry name" value="Activating enzymes of the ubiquitin-like proteins"/>
    <property type="match status" value="1"/>
</dbReference>
<dbReference type="GO" id="GO:0019781">
    <property type="term" value="F:NEDD8 activating enzyme activity"/>
    <property type="evidence" value="ECO:0007669"/>
    <property type="project" value="UniProtKB-UniRule"/>
</dbReference>
<evidence type="ECO:0000259" key="5">
    <source>
        <dbReference type="Pfam" id="PF00899"/>
    </source>
</evidence>
<dbReference type="eggNOG" id="KOG2016">
    <property type="taxonomic scope" value="Eukaryota"/>
</dbReference>
<comment type="pathway">
    <text evidence="1 4">Protein modification; protein neddylation.</text>
</comment>
<dbReference type="AlphaFoldDB" id="U4KZY5"/>
<dbReference type="STRING" id="1076935.U4KZY5"/>
<evidence type="ECO:0000256" key="1">
    <source>
        <dbReference type="ARBA" id="ARBA00005032"/>
    </source>
</evidence>
<protein>
    <recommendedName>
        <fullName evidence="4">NEDD8-activating enzyme E1 regulatory subunit</fullName>
    </recommendedName>
</protein>
<dbReference type="GO" id="GO:0045116">
    <property type="term" value="P:protein neddylation"/>
    <property type="evidence" value="ECO:0007669"/>
    <property type="project" value="UniProtKB-UniRule"/>
</dbReference>
<gene>
    <name evidence="6" type="ORF">PCON_06924</name>
</gene>
<evidence type="ECO:0000256" key="2">
    <source>
        <dbReference type="ARBA" id="ARBA00006868"/>
    </source>
</evidence>
<dbReference type="GO" id="GO:0005737">
    <property type="term" value="C:cytoplasm"/>
    <property type="evidence" value="ECO:0007669"/>
    <property type="project" value="TreeGrafter"/>
</dbReference>
<dbReference type="InterPro" id="IPR000594">
    <property type="entry name" value="ThiF_NAD_FAD-bd"/>
</dbReference>
<dbReference type="PANTHER" id="PTHR10953:SF29">
    <property type="entry name" value="NEDD8-ACTIVATING ENZYME E1 REGULATORY SUBUNIT"/>
    <property type="match status" value="1"/>
</dbReference>
<dbReference type="EMBL" id="HF935349">
    <property type="protein sequence ID" value="CCX07335.1"/>
    <property type="molecule type" value="Genomic_DNA"/>
</dbReference>